<dbReference type="InterPro" id="IPR003593">
    <property type="entry name" value="AAA+_ATPase"/>
</dbReference>
<dbReference type="InterPro" id="IPR015854">
    <property type="entry name" value="ABC_transpr_LolD-like"/>
</dbReference>
<keyword evidence="2" id="KW-0547">Nucleotide-binding</keyword>
<evidence type="ECO:0000313" key="5">
    <source>
        <dbReference type="EMBL" id="CAI8009196.1"/>
    </source>
</evidence>
<dbReference type="PANTHER" id="PTHR24220">
    <property type="entry name" value="IMPORT ATP-BINDING PROTEIN"/>
    <property type="match status" value="1"/>
</dbReference>
<proteinExistence type="predicted"/>
<reference evidence="5" key="1">
    <citation type="submission" date="2023-03" db="EMBL/GenBank/DDBJ databases">
        <authorList>
            <person name="Steffen K."/>
            <person name="Cardenas P."/>
        </authorList>
    </citation>
    <scope>NUCLEOTIDE SEQUENCE</scope>
</reference>
<dbReference type="InterPro" id="IPR017871">
    <property type="entry name" value="ABC_transporter-like_CS"/>
</dbReference>
<dbReference type="PROSITE" id="PS00211">
    <property type="entry name" value="ABC_TRANSPORTER_1"/>
    <property type="match status" value="1"/>
</dbReference>
<dbReference type="InterPro" id="IPR017911">
    <property type="entry name" value="MacB-like_ATP-bd"/>
</dbReference>
<dbReference type="GO" id="GO:0098796">
    <property type="term" value="C:membrane protein complex"/>
    <property type="evidence" value="ECO:0007669"/>
    <property type="project" value="UniProtKB-ARBA"/>
</dbReference>
<dbReference type="InterPro" id="IPR003439">
    <property type="entry name" value="ABC_transporter-like_ATP-bd"/>
</dbReference>
<keyword evidence="3 5" id="KW-0067">ATP-binding</keyword>
<dbReference type="SUPFAM" id="SSF52540">
    <property type="entry name" value="P-loop containing nucleoside triphosphate hydrolases"/>
    <property type="match status" value="1"/>
</dbReference>
<evidence type="ECO:0000313" key="6">
    <source>
        <dbReference type="Proteomes" id="UP001174909"/>
    </source>
</evidence>
<dbReference type="PROSITE" id="PS50893">
    <property type="entry name" value="ABC_TRANSPORTER_2"/>
    <property type="match status" value="1"/>
</dbReference>
<accession>A0AA35REH1</accession>
<name>A0AA35REH1_GEOBA</name>
<dbReference type="AlphaFoldDB" id="A0AA35REH1"/>
<dbReference type="GO" id="GO:0005524">
    <property type="term" value="F:ATP binding"/>
    <property type="evidence" value="ECO:0007669"/>
    <property type="project" value="UniProtKB-KW"/>
</dbReference>
<evidence type="ECO:0000259" key="4">
    <source>
        <dbReference type="PROSITE" id="PS50893"/>
    </source>
</evidence>
<dbReference type="GO" id="GO:0016887">
    <property type="term" value="F:ATP hydrolysis activity"/>
    <property type="evidence" value="ECO:0007669"/>
    <property type="project" value="InterPro"/>
</dbReference>
<dbReference type="InterPro" id="IPR027417">
    <property type="entry name" value="P-loop_NTPase"/>
</dbReference>
<dbReference type="FunFam" id="3.40.50.300:FF:000032">
    <property type="entry name" value="Export ABC transporter ATP-binding protein"/>
    <property type="match status" value="1"/>
</dbReference>
<keyword evidence="1" id="KW-0813">Transport</keyword>
<dbReference type="PANTHER" id="PTHR24220:SF86">
    <property type="entry name" value="ABC TRANSPORTER ABCH.1"/>
    <property type="match status" value="1"/>
</dbReference>
<feature type="domain" description="ABC transporter" evidence="4">
    <location>
        <begin position="3"/>
        <end position="225"/>
    </location>
</feature>
<dbReference type="CDD" id="cd03255">
    <property type="entry name" value="ABC_MJ0796_LolCDE_FtsE"/>
    <property type="match status" value="1"/>
</dbReference>
<feature type="non-terminal residue" evidence="5">
    <location>
        <position position="1"/>
    </location>
</feature>
<dbReference type="EMBL" id="CASHTH010000931">
    <property type="protein sequence ID" value="CAI8009196.1"/>
    <property type="molecule type" value="Genomic_DNA"/>
</dbReference>
<keyword evidence="6" id="KW-1185">Reference proteome</keyword>
<dbReference type="Pfam" id="PF00005">
    <property type="entry name" value="ABC_tran"/>
    <property type="match status" value="1"/>
</dbReference>
<dbReference type="SMART" id="SM00382">
    <property type="entry name" value="AAA"/>
    <property type="match status" value="1"/>
</dbReference>
<gene>
    <name evidence="5" type="ORF">GBAR_LOCUS6216</name>
</gene>
<dbReference type="GO" id="GO:0022857">
    <property type="term" value="F:transmembrane transporter activity"/>
    <property type="evidence" value="ECO:0007669"/>
    <property type="project" value="TreeGrafter"/>
</dbReference>
<protein>
    <submittedName>
        <fullName evidence="5">Uncharacterized ABC transporter ATP-binding protein YvrO</fullName>
    </submittedName>
</protein>
<evidence type="ECO:0000256" key="2">
    <source>
        <dbReference type="ARBA" id="ARBA00022741"/>
    </source>
</evidence>
<evidence type="ECO:0000256" key="3">
    <source>
        <dbReference type="ARBA" id="ARBA00022840"/>
    </source>
</evidence>
<dbReference type="GO" id="GO:0005886">
    <property type="term" value="C:plasma membrane"/>
    <property type="evidence" value="ECO:0007669"/>
    <property type="project" value="TreeGrafter"/>
</dbReference>
<organism evidence="5 6">
    <name type="scientific">Geodia barretti</name>
    <name type="common">Barrett's horny sponge</name>
    <dbReference type="NCBI Taxonomy" id="519541"/>
    <lineage>
        <taxon>Eukaryota</taxon>
        <taxon>Metazoa</taxon>
        <taxon>Porifera</taxon>
        <taxon>Demospongiae</taxon>
        <taxon>Heteroscleromorpha</taxon>
        <taxon>Tetractinellida</taxon>
        <taxon>Astrophorina</taxon>
        <taxon>Geodiidae</taxon>
        <taxon>Geodia</taxon>
    </lineage>
</organism>
<comment type="caution">
    <text evidence="5">The sequence shown here is derived from an EMBL/GenBank/DDBJ whole genome shotgun (WGS) entry which is preliminary data.</text>
</comment>
<dbReference type="Proteomes" id="UP001174909">
    <property type="component" value="Unassembled WGS sequence"/>
</dbReference>
<sequence>ATIELKDVTKIYRIGNIEVGALRGVSVTIQSGEMVAIMGASGSGKSTMMNVLGCLDIPTSGQYFLDGEDVGHLGDDRLAEIRNRKIGFVFQTYNLLPRLTALANVELPLLYGNGHDRRRRSMQALNRVGLAERVGHRPTELSGGQQQRVGIARALVKEPSILLADEPTGNLDSQSTEEVVAILQDLNRREGLTVIIVTHEPDIAEATRRVITMRDGQVIEDREQR</sequence>
<evidence type="ECO:0000256" key="1">
    <source>
        <dbReference type="ARBA" id="ARBA00022448"/>
    </source>
</evidence>
<dbReference type="Gene3D" id="3.40.50.300">
    <property type="entry name" value="P-loop containing nucleotide triphosphate hydrolases"/>
    <property type="match status" value="1"/>
</dbReference>